<name>A0A9W8BAH2_9FUNG</name>
<organism evidence="1 2">
    <name type="scientific">Dimargaris verticillata</name>
    <dbReference type="NCBI Taxonomy" id="2761393"/>
    <lineage>
        <taxon>Eukaryota</taxon>
        <taxon>Fungi</taxon>
        <taxon>Fungi incertae sedis</taxon>
        <taxon>Zoopagomycota</taxon>
        <taxon>Kickxellomycotina</taxon>
        <taxon>Dimargaritomycetes</taxon>
        <taxon>Dimargaritales</taxon>
        <taxon>Dimargaritaceae</taxon>
        <taxon>Dimargaris</taxon>
    </lineage>
</organism>
<comment type="caution">
    <text evidence="1">The sequence shown here is derived from an EMBL/GenBank/DDBJ whole genome shotgun (WGS) entry which is preliminary data.</text>
</comment>
<reference evidence="1" key="1">
    <citation type="submission" date="2022-07" db="EMBL/GenBank/DDBJ databases">
        <title>Phylogenomic reconstructions and comparative analyses of Kickxellomycotina fungi.</title>
        <authorList>
            <person name="Reynolds N.K."/>
            <person name="Stajich J.E."/>
            <person name="Barry K."/>
            <person name="Grigoriev I.V."/>
            <person name="Crous P."/>
            <person name="Smith M.E."/>
        </authorList>
    </citation>
    <scope>NUCLEOTIDE SEQUENCE</scope>
    <source>
        <strain evidence="1">RSA 567</strain>
    </source>
</reference>
<protein>
    <submittedName>
        <fullName evidence="1">Uncharacterized protein</fullName>
    </submittedName>
</protein>
<gene>
    <name evidence="1" type="ORF">H4R34_001184</name>
</gene>
<proteinExistence type="predicted"/>
<keyword evidence="2" id="KW-1185">Reference proteome</keyword>
<evidence type="ECO:0000313" key="1">
    <source>
        <dbReference type="EMBL" id="KAJ1983597.1"/>
    </source>
</evidence>
<dbReference type="EMBL" id="JANBQB010000048">
    <property type="protein sequence ID" value="KAJ1983597.1"/>
    <property type="molecule type" value="Genomic_DNA"/>
</dbReference>
<evidence type="ECO:0000313" key="2">
    <source>
        <dbReference type="Proteomes" id="UP001151582"/>
    </source>
</evidence>
<dbReference type="Proteomes" id="UP001151582">
    <property type="component" value="Unassembled WGS sequence"/>
</dbReference>
<accession>A0A9W8BAH2</accession>
<sequence length="149" mass="17017">MLPALEFPEPGSYLRHTVLLECHPEFLSDTKEIFYRYESADKVTQVFMANLRRCHDIVNALPANTRVVFTEVPRLPASAATPVTIITVAYQLNKNSLWMGYRHALSTVGAQYIKRGAARMVAEATRWFHIVSTDPTFDVYMETMFDTLI</sequence>
<dbReference type="AlphaFoldDB" id="A0A9W8BAH2"/>
<dbReference type="OrthoDB" id="10383731at2759"/>